<dbReference type="eggNOG" id="ENOG502SEVN">
    <property type="taxonomic scope" value="Eukaryota"/>
</dbReference>
<feature type="region of interest" description="Disordered" evidence="1">
    <location>
        <begin position="710"/>
        <end position="786"/>
    </location>
</feature>
<dbReference type="OrthoDB" id="4207369at2759"/>
<feature type="compositionally biased region" description="Basic residues" evidence="1">
    <location>
        <begin position="1186"/>
        <end position="1195"/>
    </location>
</feature>
<feature type="compositionally biased region" description="Low complexity" evidence="1">
    <location>
        <begin position="1321"/>
        <end position="1341"/>
    </location>
</feature>
<name>S3BUH8_OPHP1</name>
<feature type="compositionally biased region" description="Basic and acidic residues" evidence="1">
    <location>
        <begin position="952"/>
        <end position="962"/>
    </location>
</feature>
<feature type="region of interest" description="Disordered" evidence="1">
    <location>
        <begin position="1130"/>
        <end position="1381"/>
    </location>
</feature>
<feature type="region of interest" description="Disordered" evidence="1">
    <location>
        <begin position="847"/>
        <end position="895"/>
    </location>
</feature>
<feature type="compositionally biased region" description="Basic and acidic residues" evidence="1">
    <location>
        <begin position="653"/>
        <end position="662"/>
    </location>
</feature>
<reference evidence="2 3" key="1">
    <citation type="journal article" date="2013" name="BMC Genomics">
        <title>The genome and transcriptome of the pine saprophyte Ophiostoma piceae, and a comparison with the bark beetle-associated pine pathogen Grosmannia clavigera.</title>
        <authorList>
            <person name="Haridas S."/>
            <person name="Wang Y."/>
            <person name="Lim L."/>
            <person name="Massoumi Alamouti S."/>
            <person name="Jackman S."/>
            <person name="Docking R."/>
            <person name="Robertson G."/>
            <person name="Birol I."/>
            <person name="Bohlmann J."/>
            <person name="Breuil C."/>
        </authorList>
    </citation>
    <scope>NUCLEOTIDE SEQUENCE [LARGE SCALE GENOMIC DNA]</scope>
    <source>
        <strain evidence="2 3">UAMH 11346</strain>
    </source>
</reference>
<proteinExistence type="predicted"/>
<dbReference type="HOGENOM" id="CLU_276228_0_0_1"/>
<dbReference type="Proteomes" id="UP000016923">
    <property type="component" value="Unassembled WGS sequence"/>
</dbReference>
<dbReference type="PANTHER" id="PTHR48125:SF12">
    <property type="entry name" value="AT HOOK TRANSCRIPTION FACTOR FAMILY-RELATED"/>
    <property type="match status" value="1"/>
</dbReference>
<feature type="compositionally biased region" description="Acidic residues" evidence="1">
    <location>
        <begin position="777"/>
        <end position="786"/>
    </location>
</feature>
<feature type="compositionally biased region" description="Polar residues" evidence="1">
    <location>
        <begin position="1066"/>
        <end position="1084"/>
    </location>
</feature>
<dbReference type="VEuPathDB" id="FungiDB:F503_08700"/>
<protein>
    <submittedName>
        <fullName evidence="2">Uncharacterized protein</fullName>
    </submittedName>
</protein>
<feature type="compositionally biased region" description="Low complexity" evidence="1">
    <location>
        <begin position="1042"/>
        <end position="1051"/>
    </location>
</feature>
<evidence type="ECO:0000313" key="3">
    <source>
        <dbReference type="Proteomes" id="UP000016923"/>
    </source>
</evidence>
<feature type="compositionally biased region" description="Low complexity" evidence="1">
    <location>
        <begin position="766"/>
        <end position="776"/>
    </location>
</feature>
<feature type="compositionally biased region" description="Basic and acidic residues" evidence="1">
    <location>
        <begin position="1130"/>
        <end position="1146"/>
    </location>
</feature>
<feature type="compositionally biased region" description="Low complexity" evidence="1">
    <location>
        <begin position="881"/>
        <end position="892"/>
    </location>
</feature>
<gene>
    <name evidence="2" type="ORF">F503_08700</name>
</gene>
<feature type="region of interest" description="Disordered" evidence="1">
    <location>
        <begin position="915"/>
        <end position="1108"/>
    </location>
</feature>
<feature type="region of interest" description="Disordered" evidence="1">
    <location>
        <begin position="645"/>
        <end position="667"/>
    </location>
</feature>
<feature type="compositionally biased region" description="Acidic residues" evidence="1">
    <location>
        <begin position="713"/>
        <end position="735"/>
    </location>
</feature>
<dbReference type="EMBL" id="KE148171">
    <property type="protein sequence ID" value="EPE03086.1"/>
    <property type="molecule type" value="Genomic_DNA"/>
</dbReference>
<feature type="region of interest" description="Disordered" evidence="1">
    <location>
        <begin position="179"/>
        <end position="229"/>
    </location>
</feature>
<feature type="compositionally biased region" description="Low complexity" evidence="1">
    <location>
        <begin position="848"/>
        <end position="867"/>
    </location>
</feature>
<feature type="compositionally biased region" description="Low complexity" evidence="1">
    <location>
        <begin position="1247"/>
        <end position="1294"/>
    </location>
</feature>
<feature type="compositionally biased region" description="Basic and acidic residues" evidence="1">
    <location>
        <begin position="1167"/>
        <end position="1185"/>
    </location>
</feature>
<keyword evidence="3" id="KW-1185">Reference proteome</keyword>
<sequence>MACAPSTTPGLDDTAAPTATSSPAIAMTTSTTLAAAFDSSFTFTAADFAPTRRPHPRPWDRVPVPASSAYITLRKVWKRVGALPLSSDNARYLQMAAELRADGQGPRKLPRTLLHVPIWGDATWSEASTHDMPVPPPETDARPTEITAQSHNICISNVPRKRNSQRQPIVSRLRAAPTLPTADAPPEHVASVAPPESPAKHASTPTLPETDELPEESTEHITKRAKRRMSRRISILPQLDSMSPAKAKQSVPAPTPTFASPAKRRVSFFILDSELPMAGASPTKAISPSAPFEPVLASSPVKTPAVQSPNKLDTVTEEGDDTAPTTSPVFAMPQSHVVVFTQPTAEVEAESPQQVRRRMSLHNTRRRETWIAAADTIDFSVAETKSKSRSSRRHSFLPGQTLPSSRKPLVFESTSNSTHTASMARTKAAGRRHTFQPGTLTDFLSATSEPPLFSFMKSPVPEITVSDASDDTIETVEVSTAQDETVVVDARTNLDIFGSGPPVQVHSSAVNHRTSLDREAQIKHDESMPTDINRLTPESYKIKELEEAKPAETAEIEVAKANPLSILEEDTAEFPNDGTPCELSTDLDTMTTEDSSREITDEQSLVSRKRTSLALDESLLLPLPDTTETDTMDINVDIETDVDTDADIDAETTENKTTKADDGWQSPTSAELDLMKDLLDTPSQPEPIDMSMSPVMPEKFELDAELPAKFPDDDAMEDVDADVNGDRTDDDNMETCEDKALLSPEEDPVAELEPKVQFDAQVEQIDAPLSSDSASASDDDNDDELDLEQVDYTMTQPIHMLQDADEEVTMTMDLDALVEEQLSAHEDSETEMLRKFVTRVKADKSAKAKAAAAAAATPADTGSTTTAIRARNILRPKRRSGSMGSTASASGSPIAKKENGFEKISSSSIFASPFKSLDANRTPLGMKDSNMSPSPRKKRKELSSGVNFLNASDEKRPLRDGDFVDLLSKPSFDDHSPPRQKRRRKKMEADSGSIFNPEFMSSNKDKDTGRDGSRSSSKDKDDEQSGPRRSKRTRSNQTPIKSSSASSATSANGVLSLIPVRLPGSLNLNGEDSYGLSASSNTNLGLRRNDEKDLATMTRVNTRKNKAGSDLPGVVIQRLSQERAQEKWRAMVEKREQREQREREGELGDLTQKSIFDSPLAAVPTSGRDKVDTGKGDADGDDGTHRSRKPSKKHAASSSKPSSKGKTVRWAEVLARFQVQDSEQDKEKEVSDATALAVDNNSNKSTESANDNAAVSVADNAVEEPVAAAAPTPAATAAPAAPAVLASTPATAAPEPERKSIPRRTTRVSRLPPPTPSKVIASAAAAKASLAASASASASTSETTTPGLKAPRMATRRAKIVGMGMAANGTPAPKRRTTRTT</sequence>
<organism evidence="2 3">
    <name type="scientific">Ophiostoma piceae (strain UAMH 11346)</name>
    <name type="common">Sap stain fungus</name>
    <dbReference type="NCBI Taxonomy" id="1262450"/>
    <lineage>
        <taxon>Eukaryota</taxon>
        <taxon>Fungi</taxon>
        <taxon>Dikarya</taxon>
        <taxon>Ascomycota</taxon>
        <taxon>Pezizomycotina</taxon>
        <taxon>Sordariomycetes</taxon>
        <taxon>Sordariomycetidae</taxon>
        <taxon>Ophiostomatales</taxon>
        <taxon>Ophiostomataceae</taxon>
        <taxon>Ophiostoma</taxon>
    </lineage>
</organism>
<evidence type="ECO:0000256" key="1">
    <source>
        <dbReference type="SAM" id="MobiDB-lite"/>
    </source>
</evidence>
<feature type="region of interest" description="Disordered" evidence="1">
    <location>
        <begin position="383"/>
        <end position="432"/>
    </location>
</feature>
<feature type="compositionally biased region" description="Basic and acidic residues" evidence="1">
    <location>
        <begin position="1003"/>
        <end position="1026"/>
    </location>
</feature>
<evidence type="ECO:0000313" key="2">
    <source>
        <dbReference type="EMBL" id="EPE03086.1"/>
    </source>
</evidence>
<accession>S3BUH8</accession>
<feature type="compositionally biased region" description="Polar residues" evidence="1">
    <location>
        <begin position="412"/>
        <end position="423"/>
    </location>
</feature>
<feature type="region of interest" description="Disordered" evidence="1">
    <location>
        <begin position="300"/>
        <end position="329"/>
    </location>
</feature>
<dbReference type="PANTHER" id="PTHR48125">
    <property type="entry name" value="LP07818P1"/>
    <property type="match status" value="1"/>
</dbReference>